<dbReference type="GO" id="GO:0008234">
    <property type="term" value="F:cysteine-type peptidase activity"/>
    <property type="evidence" value="ECO:0007669"/>
    <property type="project" value="InterPro"/>
</dbReference>
<dbReference type="PANTHER" id="PTHR47764:SF7">
    <property type="entry name" value="ULP1 PROTEASE FAMILY, C-TERMINAL CATALYTIC DOMAIN-CONTAINING PROTEIN-RELATED"/>
    <property type="match status" value="1"/>
</dbReference>
<feature type="region of interest" description="Disordered" evidence="6">
    <location>
        <begin position="425"/>
        <end position="456"/>
    </location>
</feature>
<dbReference type="InterPro" id="IPR038765">
    <property type="entry name" value="Papain-like_cys_pep_sf"/>
</dbReference>
<reference evidence="9" key="1">
    <citation type="journal article" date="2016" name="Nature">
        <title>The genome of the seagrass Zostera marina reveals angiosperm adaptation to the sea.</title>
        <authorList>
            <person name="Olsen J.L."/>
            <person name="Rouze P."/>
            <person name="Verhelst B."/>
            <person name="Lin Y.-C."/>
            <person name="Bayer T."/>
            <person name="Collen J."/>
            <person name="Dattolo E."/>
            <person name="De Paoli E."/>
            <person name="Dittami S."/>
            <person name="Maumus F."/>
            <person name="Michel G."/>
            <person name="Kersting A."/>
            <person name="Lauritano C."/>
            <person name="Lohaus R."/>
            <person name="Toepel M."/>
            <person name="Tonon T."/>
            <person name="Vanneste K."/>
            <person name="Amirebrahimi M."/>
            <person name="Brakel J."/>
            <person name="Bostroem C."/>
            <person name="Chovatia M."/>
            <person name="Grimwood J."/>
            <person name="Jenkins J.W."/>
            <person name="Jueterbock A."/>
            <person name="Mraz A."/>
            <person name="Stam W.T."/>
            <person name="Tice H."/>
            <person name="Bornberg-Bauer E."/>
            <person name="Green P.J."/>
            <person name="Pearson G.A."/>
            <person name="Procaccini G."/>
            <person name="Duarte C.M."/>
            <person name="Schmutz J."/>
            <person name="Reusch T.B.H."/>
            <person name="Van de Peer Y."/>
        </authorList>
    </citation>
    <scope>NUCLEOTIDE SEQUENCE [LARGE SCALE GENOMIC DNA]</scope>
    <source>
        <strain evidence="9">cv. Finnish</strain>
    </source>
</reference>
<accession>A0A0K9P3S9</accession>
<keyword evidence="3" id="KW-0833">Ubl conjugation pathway</keyword>
<dbReference type="EMBL" id="LFYR01001305">
    <property type="protein sequence ID" value="KMZ62897.1"/>
    <property type="molecule type" value="Genomic_DNA"/>
</dbReference>
<dbReference type="GO" id="GO:0006508">
    <property type="term" value="P:proteolysis"/>
    <property type="evidence" value="ECO:0007669"/>
    <property type="project" value="UniProtKB-KW"/>
</dbReference>
<dbReference type="FunFam" id="3.30.310.130:FF:000006">
    <property type="entry name" value="Probable ubiquitin-like-specific protease 2B"/>
    <property type="match status" value="1"/>
</dbReference>
<keyword evidence="4" id="KW-0378">Hydrolase</keyword>
<dbReference type="STRING" id="29655.A0A0K9P3S9"/>
<gene>
    <name evidence="8" type="ORF">ZOSMA_43G00790</name>
</gene>
<evidence type="ECO:0000256" key="1">
    <source>
        <dbReference type="ARBA" id="ARBA00005234"/>
    </source>
</evidence>
<dbReference type="Gene3D" id="3.30.310.130">
    <property type="entry name" value="Ubiquitin-related"/>
    <property type="match status" value="1"/>
</dbReference>
<dbReference type="AlphaFoldDB" id="A0A0K9P3S9"/>
<protein>
    <recommendedName>
        <fullName evidence="7">Ubiquitin-like protease family profile domain-containing protein</fullName>
    </recommendedName>
</protein>
<dbReference type="Gene3D" id="1.10.418.20">
    <property type="match status" value="1"/>
</dbReference>
<evidence type="ECO:0000256" key="2">
    <source>
        <dbReference type="ARBA" id="ARBA00022670"/>
    </source>
</evidence>
<evidence type="ECO:0000259" key="7">
    <source>
        <dbReference type="PROSITE" id="PS50600"/>
    </source>
</evidence>
<proteinExistence type="inferred from homology"/>
<organism evidence="8 9">
    <name type="scientific">Zostera marina</name>
    <name type="common">Eelgrass</name>
    <dbReference type="NCBI Taxonomy" id="29655"/>
    <lineage>
        <taxon>Eukaryota</taxon>
        <taxon>Viridiplantae</taxon>
        <taxon>Streptophyta</taxon>
        <taxon>Embryophyta</taxon>
        <taxon>Tracheophyta</taxon>
        <taxon>Spermatophyta</taxon>
        <taxon>Magnoliopsida</taxon>
        <taxon>Liliopsida</taxon>
        <taxon>Zosteraceae</taxon>
        <taxon>Zostera</taxon>
    </lineage>
</organism>
<evidence type="ECO:0000256" key="5">
    <source>
        <dbReference type="ARBA" id="ARBA00057729"/>
    </source>
</evidence>
<comment type="similarity">
    <text evidence="1">Belongs to the peptidase C48 family.</text>
</comment>
<dbReference type="Pfam" id="PF02902">
    <property type="entry name" value="Peptidase_C48"/>
    <property type="match status" value="1"/>
</dbReference>
<keyword evidence="2" id="KW-0645">Protease</keyword>
<dbReference type="SUPFAM" id="SSF54001">
    <property type="entry name" value="Cysteine proteinases"/>
    <property type="match status" value="1"/>
</dbReference>
<sequence>MLTYSLCHRHLKHVMKPAERCRFHFFNSFFFRKLVDMDKDPESYLDGRAAFIRVRKWTRKVDLFEKDYIFIPVNFNSHWSLLVICHPGEIAKFSGIRHVKVPCVLHLDSLNGTHPGFELKQLMQSYLCEEWKERNFLNSQVEKSCRFKFSNTSFISLELPQQQNNFDCGLFLLHYVEMFLKQAPINFNPFGIQPSPQFIQADWFPAAEASSKRLLIKNLIHSILLRGSKNIKQSAAGSKKKQPVHQYCSTDSKSLDVFAPQKSITSSNNIISTEIVAEETGLSFDDRRNHTIDSQTEISKSEPSFTQTPCRSVYDFVTDAYRRIIKTSKNQTTLLNTSIASDQEIAKDYYSQTHGMLSRDFIKRGTLFNSPPQSDVLTVMSSKMHSIMDSKDPIQSATFMFNSSPQSQVSINGGMTSRLNSLMDSQQGTVSRDLIQPQEASTSMISRKRPLTDYSQQGMVSRDLIQQHMYRSPSQSKASTGMSLNQYNLRNMKKHSRCHQSLT</sequence>
<name>A0A0K9P3S9_ZOSMR</name>
<evidence type="ECO:0000256" key="3">
    <source>
        <dbReference type="ARBA" id="ARBA00022786"/>
    </source>
</evidence>
<dbReference type="PROSITE" id="PS50600">
    <property type="entry name" value="ULP_PROTEASE"/>
    <property type="match status" value="1"/>
</dbReference>
<feature type="domain" description="Ubiquitin-like protease family profile" evidence="7">
    <location>
        <begin position="1"/>
        <end position="179"/>
    </location>
</feature>
<evidence type="ECO:0000313" key="8">
    <source>
        <dbReference type="EMBL" id="KMZ62897.1"/>
    </source>
</evidence>
<comment type="function">
    <text evidence="5">Protease that catalyzes two essential functions in the SUMO pathway: processing of full-length SUMOs to their mature forms and deconjugation of SUMO from targeted proteins.</text>
</comment>
<keyword evidence="9" id="KW-1185">Reference proteome</keyword>
<dbReference type="InterPro" id="IPR003653">
    <property type="entry name" value="Peptidase_C48_C"/>
</dbReference>
<evidence type="ECO:0000256" key="6">
    <source>
        <dbReference type="SAM" id="MobiDB-lite"/>
    </source>
</evidence>
<dbReference type="OrthoDB" id="442460at2759"/>
<dbReference type="Proteomes" id="UP000036987">
    <property type="component" value="Unassembled WGS sequence"/>
</dbReference>
<evidence type="ECO:0000256" key="4">
    <source>
        <dbReference type="ARBA" id="ARBA00022801"/>
    </source>
</evidence>
<comment type="caution">
    <text evidence="8">The sequence shown here is derived from an EMBL/GenBank/DDBJ whole genome shotgun (WGS) entry which is preliminary data.</text>
</comment>
<evidence type="ECO:0000313" key="9">
    <source>
        <dbReference type="Proteomes" id="UP000036987"/>
    </source>
</evidence>
<dbReference type="PANTHER" id="PTHR47764">
    <property type="entry name" value="UBIQUITIN-LIKE-SPECIFIC PROTEASE 2B-RELATED"/>
    <property type="match status" value="1"/>
</dbReference>